<dbReference type="EMBL" id="JAAGKH010000055">
    <property type="protein sequence ID" value="NDR89366.1"/>
    <property type="molecule type" value="Genomic_DNA"/>
</dbReference>
<proteinExistence type="predicted"/>
<dbReference type="KEGG" id="ftc:DA46_407"/>
<gene>
    <name evidence="2" type="ORF">FWI86_07675</name>
    <name evidence="1" type="ORF">FWJ04_07035</name>
</gene>
<evidence type="ECO:0000313" key="1">
    <source>
        <dbReference type="EMBL" id="NDR89366.1"/>
    </source>
</evidence>
<dbReference type="EMBL" id="JAAGJP010000056">
    <property type="protein sequence ID" value="NDS68879.1"/>
    <property type="molecule type" value="Genomic_DNA"/>
</dbReference>
<dbReference type="AlphaFoldDB" id="A0A0B6E8G8"/>
<dbReference type="RefSeq" id="WP_011648577.1">
    <property type="nucleotide sequence ID" value="NZ_AP023459.1"/>
</dbReference>
<comment type="caution">
    <text evidence="2">The sequence shown here is derived from an EMBL/GenBank/DDBJ whole genome shotgun (WGS) entry which is preliminary data.</text>
</comment>
<protein>
    <submittedName>
        <fullName evidence="2">Uncharacterized protein</fullName>
    </submittedName>
</protein>
<sequence length="57" mass="6894">MLMLTNRIQITKYCDNNVWINDRVNPRRPTDSTPQAIQLDNYLVKYLGNAYYKHKYE</sequence>
<reference evidence="2" key="1">
    <citation type="submission" date="2019-08" db="EMBL/GenBank/DDBJ databases">
        <authorList>
            <person name="Busch A."/>
        </authorList>
    </citation>
    <scope>NUCLEOTIDE SEQUENCE</scope>
    <source>
        <strain evidence="2">15T0085</strain>
        <strain evidence="1">17T1429</strain>
    </source>
</reference>
<reference evidence="2" key="2">
    <citation type="submission" date="2020-02" db="EMBL/GenBank/DDBJ databases">
        <title>Using affinity propagation clustering for identifying bacterial clades and subclades with whole-genome sequences of Francisella tularensis.</title>
        <authorList>
            <person name="Homeier-Bachmann T."/>
            <person name="Abdel-Glil M.Y."/>
            <person name="Hackbart A."/>
            <person name="Hotzel H."/>
            <person name="Tomaso H."/>
        </authorList>
    </citation>
    <scope>NUCLEOTIDE SEQUENCE</scope>
    <source>
        <strain evidence="2">15T0085</strain>
        <strain evidence="1">17T1429</strain>
    </source>
</reference>
<evidence type="ECO:0000313" key="2">
    <source>
        <dbReference type="EMBL" id="NDS68879.1"/>
    </source>
</evidence>
<accession>A0A0B6E8G8</accession>
<dbReference type="KEGG" id="ftv:CH67_587"/>
<dbReference type="HOGENOM" id="CLU_211493_0_0_6"/>
<organism evidence="2">
    <name type="scientific">Francisella tularensis subsp. holarctica</name>
    <dbReference type="NCBI Taxonomy" id="119857"/>
    <lineage>
        <taxon>Bacteria</taxon>
        <taxon>Pseudomonadati</taxon>
        <taxon>Pseudomonadota</taxon>
        <taxon>Gammaproteobacteria</taxon>
        <taxon>Thiotrichales</taxon>
        <taxon>Francisellaceae</taxon>
        <taxon>Francisella</taxon>
    </lineage>
</organism>
<name>A0A0B6E8G8_FRATU</name>
<dbReference type="KEGG" id="ftz:CH68_321"/>